<dbReference type="Proteomes" id="UP000235392">
    <property type="component" value="Unassembled WGS sequence"/>
</dbReference>
<sequence>MLKIYLVTLALLVTATIQLKPDLPCHNLWVAVSALTNEQKTLLSTSRLTRPYPNIMSPSETPSVIHVYRGTSAMFAWDQRHQSATITNRSDRAFSWILLDYLEKQVAMGDYMEPGDVQTVKFPRRWNLRNRNRKLSFFLHPVDMRTSPECGQIVQDTTPTLQ</sequence>
<evidence type="ECO:0000256" key="1">
    <source>
        <dbReference type="SAM" id="SignalP"/>
    </source>
</evidence>
<reference evidence="5 6" key="1">
    <citation type="submission" date="2017-11" db="EMBL/GenBank/DDBJ databases">
        <title>De novo assembly and phasing of dikaryotic genomes from two isolates of Puccinia coronata f. sp. avenae, the causal agent of oat crown rust.</title>
        <authorList>
            <person name="Miller M.E."/>
            <person name="Zhang Y."/>
            <person name="Omidvar V."/>
            <person name="Sperschneider J."/>
            <person name="Schwessinger B."/>
            <person name="Raley C."/>
            <person name="Palmer J.M."/>
            <person name="Garnica D."/>
            <person name="Upadhyaya N."/>
            <person name="Rathjen J."/>
            <person name="Taylor J.M."/>
            <person name="Park R.F."/>
            <person name="Dodds P.N."/>
            <person name="Hirsch C.D."/>
            <person name="Kianian S.F."/>
            <person name="Figueroa M."/>
        </authorList>
    </citation>
    <scope>NUCLEOTIDE SEQUENCE [LARGE SCALE GENOMIC DNA]</scope>
    <source>
        <strain evidence="2">12NC29</strain>
        <strain evidence="4">12SD80</strain>
    </source>
</reference>
<feature type="signal peptide" evidence="1">
    <location>
        <begin position="1"/>
        <end position="18"/>
    </location>
</feature>
<proteinExistence type="predicted"/>
<dbReference type="EMBL" id="PGCI01000180">
    <property type="protein sequence ID" value="PLW35329.1"/>
    <property type="molecule type" value="Genomic_DNA"/>
</dbReference>
<dbReference type="EMBL" id="PGCJ01000406">
    <property type="protein sequence ID" value="PLW29567.1"/>
    <property type="molecule type" value="Genomic_DNA"/>
</dbReference>
<feature type="chain" id="PRO_5015083839" description="Plastocyanin-like domain-containing protein" evidence="1">
    <location>
        <begin position="19"/>
        <end position="162"/>
    </location>
</feature>
<dbReference type="AlphaFoldDB" id="A0A2N5UC60"/>
<keyword evidence="5" id="KW-1185">Reference proteome</keyword>
<evidence type="ECO:0000313" key="4">
    <source>
        <dbReference type="EMBL" id="PLW35329.1"/>
    </source>
</evidence>
<evidence type="ECO:0000313" key="6">
    <source>
        <dbReference type="Proteomes" id="UP000235392"/>
    </source>
</evidence>
<name>A0A2N5UC60_9BASI</name>
<keyword evidence="1" id="KW-0732">Signal</keyword>
<evidence type="ECO:0000313" key="3">
    <source>
        <dbReference type="EMBL" id="PLW31068.1"/>
    </source>
</evidence>
<dbReference type="Proteomes" id="UP000235388">
    <property type="component" value="Unassembled WGS sequence"/>
</dbReference>
<comment type="caution">
    <text evidence="4">The sequence shown here is derived from an EMBL/GenBank/DDBJ whole genome shotgun (WGS) entry which is preliminary data.</text>
</comment>
<dbReference type="EMBL" id="PGCJ01000358">
    <property type="protein sequence ID" value="PLW31068.1"/>
    <property type="molecule type" value="Genomic_DNA"/>
</dbReference>
<gene>
    <name evidence="2" type="ORF">PCANC_24768</name>
    <name evidence="3" type="ORF">PCANC_25818</name>
    <name evidence="4" type="ORF">PCASD_18013</name>
</gene>
<evidence type="ECO:0000313" key="2">
    <source>
        <dbReference type="EMBL" id="PLW29567.1"/>
    </source>
</evidence>
<accession>A0A2N5UC60</accession>
<protein>
    <recommendedName>
        <fullName evidence="7">Plastocyanin-like domain-containing protein</fullName>
    </recommendedName>
</protein>
<evidence type="ECO:0000313" key="5">
    <source>
        <dbReference type="Proteomes" id="UP000235388"/>
    </source>
</evidence>
<evidence type="ECO:0008006" key="7">
    <source>
        <dbReference type="Google" id="ProtNLM"/>
    </source>
</evidence>
<organism evidence="4 6">
    <name type="scientific">Puccinia coronata f. sp. avenae</name>
    <dbReference type="NCBI Taxonomy" id="200324"/>
    <lineage>
        <taxon>Eukaryota</taxon>
        <taxon>Fungi</taxon>
        <taxon>Dikarya</taxon>
        <taxon>Basidiomycota</taxon>
        <taxon>Pucciniomycotina</taxon>
        <taxon>Pucciniomycetes</taxon>
        <taxon>Pucciniales</taxon>
        <taxon>Pucciniaceae</taxon>
        <taxon>Puccinia</taxon>
    </lineage>
</organism>